<organism evidence="9 10">
    <name type="scientific">Flavobacterium taihuense</name>
    <dbReference type="NCBI Taxonomy" id="2857508"/>
    <lineage>
        <taxon>Bacteria</taxon>
        <taxon>Pseudomonadati</taxon>
        <taxon>Bacteroidota</taxon>
        <taxon>Flavobacteriia</taxon>
        <taxon>Flavobacteriales</taxon>
        <taxon>Flavobacteriaceae</taxon>
        <taxon>Flavobacterium</taxon>
    </lineage>
</organism>
<evidence type="ECO:0000256" key="6">
    <source>
        <dbReference type="SAM" id="Phobius"/>
    </source>
</evidence>
<feature type="transmembrane region" description="Helical" evidence="6">
    <location>
        <begin position="482"/>
        <end position="501"/>
    </location>
</feature>
<feature type="transmembrane region" description="Helical" evidence="6">
    <location>
        <begin position="255"/>
        <end position="277"/>
    </location>
</feature>
<feature type="transmembrane region" description="Helical" evidence="6">
    <location>
        <begin position="357"/>
        <end position="375"/>
    </location>
</feature>
<reference evidence="9 10" key="1">
    <citation type="submission" date="2021-07" db="EMBL/GenBank/DDBJ databases">
        <title>Flavobacterium sp. nov. isolated from sediment on the Taihu Lake.</title>
        <authorList>
            <person name="Qu J.-H."/>
        </authorList>
    </citation>
    <scope>NUCLEOTIDE SEQUENCE [LARGE SCALE GENOMIC DNA]</scope>
    <source>
        <strain evidence="9 10">NAS39</strain>
    </source>
</reference>
<feature type="transmembrane region" description="Helical" evidence="6">
    <location>
        <begin position="416"/>
        <end position="442"/>
    </location>
</feature>
<protein>
    <submittedName>
        <fullName evidence="9">ComEC family competence protein</fullName>
    </submittedName>
</protein>
<evidence type="ECO:0000259" key="7">
    <source>
        <dbReference type="Pfam" id="PF03772"/>
    </source>
</evidence>
<feature type="transmembrane region" description="Helical" evidence="6">
    <location>
        <begin position="289"/>
        <end position="312"/>
    </location>
</feature>
<evidence type="ECO:0000256" key="5">
    <source>
        <dbReference type="ARBA" id="ARBA00023136"/>
    </source>
</evidence>
<sequence>MKVLQFPLTRITIVFITGILFSYFLKLTPFILFVFLAIPVTIFIAAYFSNKRNTKFQFHFGIATYLLAFSIGNITQTVHTDSYQQNNYTHCRNIFDQNYTFTLTLREKLKNSAFNERYIAIINSIDQEKFTGRIILNIRKDSLKHSLAIGNQLKINASLYKNTPQKNPNQFDYQKYLENKQIYAQLYAEPSEIQLSSEIVKDIWYYTAQLRSRIIKNLEKNKFHNKELNVAVALIMGQQQEIDPEIIQDYQYAGAVHILSVSGLHIGFILLFITLLLKPFPNTRKGAFIKLLITLAALLLFGILAGLAPSVVRSVTMFSFVAIGQYLRRSVNIYHTLLVSILLILLFQPSFLFDVGFQLSYVALFFIVWLQPLMAKLWQPKNKILNYFWDILTVSFAAQIGTLPLSIYYFHQFPGLFFVTNVIVIPFLSIIMGVGCLVMVFASFNWVPFYLAKILEISIFYLDKIIGSIASLEQFIIKDIPLNAPLLISSYLVIITTIISFEEKRFKNLVWALSATIMLQLSALVTKWEVQNQDELIVLNTSKNTQLVERNGTAATLFANDSLLKNSKKNMLLSSYLTANFSTLKEKHRLNNLMYFKGNKILLIDSSMAYPKSIRPDILIITQSPKMNFDRLLQTIKPKIVVADASNYKSIQKRWKMTCDQQKIPFHATSEKGFYKIN</sequence>
<name>A0ABS6XRI1_9FLAO</name>
<accession>A0ABS6XRI1</accession>
<dbReference type="RefSeq" id="WP_219315825.1">
    <property type="nucleotide sequence ID" value="NZ_JAHWYN010000002.1"/>
</dbReference>
<evidence type="ECO:0000256" key="4">
    <source>
        <dbReference type="ARBA" id="ARBA00022989"/>
    </source>
</evidence>
<proteinExistence type="predicted"/>
<dbReference type="InterPro" id="IPR004477">
    <property type="entry name" value="ComEC_N"/>
</dbReference>
<evidence type="ECO:0000313" key="10">
    <source>
        <dbReference type="Proteomes" id="UP000812031"/>
    </source>
</evidence>
<dbReference type="Pfam" id="PF13567">
    <property type="entry name" value="DUF4131"/>
    <property type="match status" value="1"/>
</dbReference>
<dbReference type="InterPro" id="IPR052159">
    <property type="entry name" value="Competence_DNA_uptake"/>
</dbReference>
<evidence type="ECO:0000259" key="8">
    <source>
        <dbReference type="Pfam" id="PF13567"/>
    </source>
</evidence>
<dbReference type="Proteomes" id="UP000812031">
    <property type="component" value="Unassembled WGS sequence"/>
</dbReference>
<evidence type="ECO:0000313" key="9">
    <source>
        <dbReference type="EMBL" id="MBW4359285.1"/>
    </source>
</evidence>
<dbReference type="Pfam" id="PF03772">
    <property type="entry name" value="Competence"/>
    <property type="match status" value="1"/>
</dbReference>
<dbReference type="EMBL" id="JAHWYN010000002">
    <property type="protein sequence ID" value="MBW4359285.1"/>
    <property type="molecule type" value="Genomic_DNA"/>
</dbReference>
<dbReference type="InterPro" id="IPR025405">
    <property type="entry name" value="DUF4131"/>
</dbReference>
<feature type="transmembrane region" description="Helical" evidence="6">
    <location>
        <begin position="30"/>
        <end position="48"/>
    </location>
</feature>
<gene>
    <name evidence="9" type="ORF">KZH69_02190</name>
</gene>
<evidence type="ECO:0000256" key="3">
    <source>
        <dbReference type="ARBA" id="ARBA00022692"/>
    </source>
</evidence>
<keyword evidence="3 6" id="KW-0812">Transmembrane</keyword>
<feature type="transmembrane region" description="Helical" evidence="6">
    <location>
        <begin position="7"/>
        <end position="24"/>
    </location>
</feature>
<feature type="domain" description="ComEC/Rec2-related protein" evidence="7">
    <location>
        <begin position="234"/>
        <end position="499"/>
    </location>
</feature>
<keyword evidence="10" id="KW-1185">Reference proteome</keyword>
<evidence type="ECO:0000256" key="1">
    <source>
        <dbReference type="ARBA" id="ARBA00004651"/>
    </source>
</evidence>
<feature type="transmembrane region" description="Helical" evidence="6">
    <location>
        <begin position="333"/>
        <end position="351"/>
    </location>
</feature>
<evidence type="ECO:0000256" key="2">
    <source>
        <dbReference type="ARBA" id="ARBA00022475"/>
    </source>
</evidence>
<feature type="transmembrane region" description="Helical" evidence="6">
    <location>
        <begin position="387"/>
        <end position="410"/>
    </location>
</feature>
<keyword evidence="5 6" id="KW-0472">Membrane</keyword>
<feature type="domain" description="DUF4131" evidence="8">
    <location>
        <begin position="33"/>
        <end position="192"/>
    </location>
</feature>
<dbReference type="PANTHER" id="PTHR30619:SF1">
    <property type="entry name" value="RECOMBINATION PROTEIN 2"/>
    <property type="match status" value="1"/>
</dbReference>
<keyword evidence="2" id="KW-1003">Cell membrane</keyword>
<comment type="subcellular location">
    <subcellularLocation>
        <location evidence="1">Cell membrane</location>
        <topology evidence="1">Multi-pass membrane protein</topology>
    </subcellularLocation>
</comment>
<dbReference type="NCBIfam" id="TIGR00360">
    <property type="entry name" value="ComEC_N-term"/>
    <property type="match status" value="1"/>
</dbReference>
<dbReference type="PANTHER" id="PTHR30619">
    <property type="entry name" value="DNA INTERNALIZATION/COMPETENCE PROTEIN COMEC/REC2"/>
    <property type="match status" value="1"/>
</dbReference>
<comment type="caution">
    <text evidence="9">The sequence shown here is derived from an EMBL/GenBank/DDBJ whole genome shotgun (WGS) entry which is preliminary data.</text>
</comment>
<keyword evidence="4 6" id="KW-1133">Transmembrane helix</keyword>